<reference evidence="2" key="2">
    <citation type="submission" date="2020-06" db="EMBL/GenBank/DDBJ databases">
        <title>Helianthus annuus Genome sequencing and assembly Release 2.</title>
        <authorList>
            <person name="Gouzy J."/>
            <person name="Langlade N."/>
            <person name="Munos S."/>
        </authorList>
    </citation>
    <scope>NUCLEOTIDE SEQUENCE</scope>
    <source>
        <tissue evidence="2">Leaves</tissue>
    </source>
</reference>
<evidence type="ECO:0000256" key="1">
    <source>
        <dbReference type="SAM" id="MobiDB-lite"/>
    </source>
</evidence>
<gene>
    <name evidence="2" type="ORF">HanXRQr2_Chr06g0239991</name>
</gene>
<comment type="caution">
    <text evidence="2">The sequence shown here is derived from an EMBL/GenBank/DDBJ whole genome shotgun (WGS) entry which is preliminary data.</text>
</comment>
<dbReference type="EMBL" id="MNCJ02000321">
    <property type="protein sequence ID" value="KAF5800729.1"/>
    <property type="molecule type" value="Genomic_DNA"/>
</dbReference>
<dbReference type="Proteomes" id="UP000215914">
    <property type="component" value="Unassembled WGS sequence"/>
</dbReference>
<dbReference type="PANTHER" id="PTHR33623">
    <property type="entry name" value="OS04G0572500 PROTEIN"/>
    <property type="match status" value="1"/>
</dbReference>
<feature type="region of interest" description="Disordered" evidence="1">
    <location>
        <begin position="69"/>
        <end position="93"/>
    </location>
</feature>
<evidence type="ECO:0000313" key="2">
    <source>
        <dbReference type="EMBL" id="KAF5800729.1"/>
    </source>
</evidence>
<sequence>MAARASFSRDSRTVSMPLPNSILLKDYLVDDLSSCSSNGFRSYPRQPCCTKVRYLIEIDLSIKLPPSRKQFLKVNSKPKPKPKHNSNPDCSKSKMNLRFHKASKAVVNVFKKFHFSGSGSGSGNRTKPKPKPKHNFLHFWKQTRSMNRSIDSFERLNSFKRNDNINTNSNNIFTTLNTTATTAEMKASGSNSNSNSNSFTSSDSYFTATTNSTTTGGCSNIIVAQNDVVKSEQLAPEKMNTEAVTVVTASNAKVRINSMLRITQ</sequence>
<evidence type="ECO:0000313" key="3">
    <source>
        <dbReference type="Proteomes" id="UP000215914"/>
    </source>
</evidence>
<protein>
    <submittedName>
        <fullName evidence="2">Uncharacterized protein</fullName>
    </submittedName>
</protein>
<dbReference type="PANTHER" id="PTHR33623:SF4">
    <property type="entry name" value="DUF4378 DOMAIN-CONTAINING PROTEIN"/>
    <property type="match status" value="1"/>
</dbReference>
<organism evidence="2 3">
    <name type="scientific">Helianthus annuus</name>
    <name type="common">Common sunflower</name>
    <dbReference type="NCBI Taxonomy" id="4232"/>
    <lineage>
        <taxon>Eukaryota</taxon>
        <taxon>Viridiplantae</taxon>
        <taxon>Streptophyta</taxon>
        <taxon>Embryophyta</taxon>
        <taxon>Tracheophyta</taxon>
        <taxon>Spermatophyta</taxon>
        <taxon>Magnoliopsida</taxon>
        <taxon>eudicotyledons</taxon>
        <taxon>Gunneridae</taxon>
        <taxon>Pentapetalae</taxon>
        <taxon>asterids</taxon>
        <taxon>campanulids</taxon>
        <taxon>Asterales</taxon>
        <taxon>Asteraceae</taxon>
        <taxon>Asteroideae</taxon>
        <taxon>Heliantheae alliance</taxon>
        <taxon>Heliantheae</taxon>
        <taxon>Helianthus</taxon>
    </lineage>
</organism>
<reference evidence="2" key="1">
    <citation type="journal article" date="2017" name="Nature">
        <title>The sunflower genome provides insights into oil metabolism, flowering and Asterid evolution.</title>
        <authorList>
            <person name="Badouin H."/>
            <person name="Gouzy J."/>
            <person name="Grassa C.J."/>
            <person name="Murat F."/>
            <person name="Staton S.E."/>
            <person name="Cottret L."/>
            <person name="Lelandais-Briere C."/>
            <person name="Owens G.L."/>
            <person name="Carrere S."/>
            <person name="Mayjonade B."/>
            <person name="Legrand L."/>
            <person name="Gill N."/>
            <person name="Kane N.C."/>
            <person name="Bowers J.E."/>
            <person name="Hubner S."/>
            <person name="Bellec A."/>
            <person name="Berard A."/>
            <person name="Berges H."/>
            <person name="Blanchet N."/>
            <person name="Boniface M.C."/>
            <person name="Brunel D."/>
            <person name="Catrice O."/>
            <person name="Chaidir N."/>
            <person name="Claudel C."/>
            <person name="Donnadieu C."/>
            <person name="Faraut T."/>
            <person name="Fievet G."/>
            <person name="Helmstetter N."/>
            <person name="King M."/>
            <person name="Knapp S.J."/>
            <person name="Lai Z."/>
            <person name="Le Paslier M.C."/>
            <person name="Lippi Y."/>
            <person name="Lorenzon L."/>
            <person name="Mandel J.R."/>
            <person name="Marage G."/>
            <person name="Marchand G."/>
            <person name="Marquand E."/>
            <person name="Bret-Mestries E."/>
            <person name="Morien E."/>
            <person name="Nambeesan S."/>
            <person name="Nguyen T."/>
            <person name="Pegot-Espagnet P."/>
            <person name="Pouilly N."/>
            <person name="Raftis F."/>
            <person name="Sallet E."/>
            <person name="Schiex T."/>
            <person name="Thomas J."/>
            <person name="Vandecasteele C."/>
            <person name="Vares D."/>
            <person name="Vear F."/>
            <person name="Vautrin S."/>
            <person name="Crespi M."/>
            <person name="Mangin B."/>
            <person name="Burke J.M."/>
            <person name="Salse J."/>
            <person name="Munos S."/>
            <person name="Vincourt P."/>
            <person name="Rieseberg L.H."/>
            <person name="Langlade N.B."/>
        </authorList>
    </citation>
    <scope>NUCLEOTIDE SEQUENCE</scope>
    <source>
        <tissue evidence="2">Leaves</tissue>
    </source>
</reference>
<accession>A0A9K3IQB4</accession>
<name>A0A9K3IQB4_HELAN</name>
<dbReference type="AlphaFoldDB" id="A0A9K3IQB4"/>
<dbReference type="Gramene" id="mRNA:HanXRQr2_Chr06g0239991">
    <property type="protein sequence ID" value="CDS:HanXRQr2_Chr06g0239991.1"/>
    <property type="gene ID" value="HanXRQr2_Chr06g0239991"/>
</dbReference>
<proteinExistence type="predicted"/>
<keyword evidence="3" id="KW-1185">Reference proteome</keyword>